<comment type="caution">
    <text evidence="1">The sequence shown here is derived from an EMBL/GenBank/DDBJ whole genome shotgun (WGS) entry which is preliminary data.</text>
</comment>
<gene>
    <name evidence="1" type="ORF">O4G74_00755</name>
</gene>
<sequence>MKTSTSERDLALAAMRLLASQPSGSASYRQLLALLPDSVDLSETDCEPSSTRPTELRWEQRVRNINSHRQASSNFICKGYLKPIPDGLALTNQGREFLLSAA</sequence>
<dbReference type="Proteomes" id="UP001083770">
    <property type="component" value="Unassembled WGS sequence"/>
</dbReference>
<evidence type="ECO:0008006" key="3">
    <source>
        <dbReference type="Google" id="ProtNLM"/>
    </source>
</evidence>
<evidence type="ECO:0000313" key="1">
    <source>
        <dbReference type="EMBL" id="MCZ4296577.1"/>
    </source>
</evidence>
<proteinExistence type="predicted"/>
<accession>A0ABT4LQD1</accession>
<organism evidence="1 2">
    <name type="scientific">Henriciella marina</name>
    <dbReference type="NCBI Taxonomy" id="453851"/>
    <lineage>
        <taxon>Bacteria</taxon>
        <taxon>Pseudomonadati</taxon>
        <taxon>Pseudomonadota</taxon>
        <taxon>Alphaproteobacteria</taxon>
        <taxon>Hyphomonadales</taxon>
        <taxon>Hyphomonadaceae</taxon>
        <taxon>Henriciella</taxon>
    </lineage>
</organism>
<protein>
    <recommendedName>
        <fullName evidence="3">Restriction system protein Mrr-like N-terminal domain-containing protein</fullName>
    </recommendedName>
</protein>
<evidence type="ECO:0000313" key="2">
    <source>
        <dbReference type="Proteomes" id="UP001083770"/>
    </source>
</evidence>
<keyword evidence="2" id="KW-1185">Reference proteome</keyword>
<dbReference type="RefSeq" id="WP_269400769.1">
    <property type="nucleotide sequence ID" value="NZ_JAPWGW010000001.1"/>
</dbReference>
<dbReference type="EMBL" id="JAPWGW010000001">
    <property type="protein sequence ID" value="MCZ4296577.1"/>
    <property type="molecule type" value="Genomic_DNA"/>
</dbReference>
<reference evidence="1" key="1">
    <citation type="submission" date="2022-12" db="EMBL/GenBank/DDBJ databases">
        <title>Bacterial isolates from different developmental stages of Nematostella vectensis.</title>
        <authorList>
            <person name="Fraune S."/>
        </authorList>
    </citation>
    <scope>NUCLEOTIDE SEQUENCE</scope>
    <source>
        <strain evidence="1">G21632-S1</strain>
    </source>
</reference>
<name>A0ABT4LQD1_9PROT</name>